<dbReference type="GO" id="GO:0009279">
    <property type="term" value="C:cell outer membrane"/>
    <property type="evidence" value="ECO:0007669"/>
    <property type="project" value="UniProtKB-SubCell"/>
</dbReference>
<dbReference type="RefSeq" id="WP_087620474.1">
    <property type="nucleotide sequence ID" value="NZ_NEXX01000003.1"/>
</dbReference>
<dbReference type="EMBL" id="NEXX01000003">
    <property type="protein sequence ID" value="OUY06869.1"/>
    <property type="molecule type" value="Genomic_DNA"/>
</dbReference>
<dbReference type="Pfam" id="PF02321">
    <property type="entry name" value="OEP"/>
    <property type="match status" value="2"/>
</dbReference>
<keyword evidence="2" id="KW-0812">Transmembrane</keyword>
<evidence type="ECO:0000256" key="2">
    <source>
        <dbReference type="RuleBase" id="RU362097"/>
    </source>
</evidence>
<keyword evidence="2" id="KW-0732">Signal</keyword>
<keyword evidence="2" id="KW-0449">Lipoprotein</keyword>
<reference evidence="5 6" key="1">
    <citation type="submission" date="2017-05" db="EMBL/GenBank/DDBJ databases">
        <title>Acinetobacter populi ANC 5415 (= PBJ7), whole genome shotgun sequencing project.</title>
        <authorList>
            <person name="Nemec A."/>
            <person name="Radolfova-Krizova L."/>
        </authorList>
    </citation>
    <scope>NUCLEOTIDE SEQUENCE [LARGE SCALE GENOMIC DNA]</scope>
    <source>
        <strain evidence="5 6">PBJ7</strain>
    </source>
</reference>
<comment type="subcellular location">
    <subcellularLocation>
        <location evidence="2">Cell outer membrane</location>
        <topology evidence="2">Lipid-anchor</topology>
    </subcellularLocation>
</comment>
<evidence type="ECO:0000256" key="4">
    <source>
        <dbReference type="SAM" id="MobiDB-lite"/>
    </source>
</evidence>
<dbReference type="AlphaFoldDB" id="A0A1Z9YXE0"/>
<feature type="region of interest" description="Disordered" evidence="4">
    <location>
        <begin position="106"/>
        <end position="125"/>
    </location>
</feature>
<dbReference type="PANTHER" id="PTHR30203:SF32">
    <property type="entry name" value="CATION EFFLUX SYSTEM PROTEIN CUSC"/>
    <property type="match status" value="1"/>
</dbReference>
<evidence type="ECO:0000256" key="3">
    <source>
        <dbReference type="SAM" id="Coils"/>
    </source>
</evidence>
<protein>
    <submittedName>
        <fullName evidence="5">Transporter</fullName>
    </submittedName>
</protein>
<feature type="signal peptide" evidence="2">
    <location>
        <begin position="1"/>
        <end position="23"/>
    </location>
</feature>
<keyword evidence="2" id="KW-0472">Membrane</keyword>
<keyword evidence="2" id="KW-0564">Palmitate</keyword>
<evidence type="ECO:0000313" key="6">
    <source>
        <dbReference type="Proteomes" id="UP000196536"/>
    </source>
</evidence>
<dbReference type="GO" id="GO:0015562">
    <property type="term" value="F:efflux transmembrane transporter activity"/>
    <property type="evidence" value="ECO:0007669"/>
    <property type="project" value="InterPro"/>
</dbReference>
<dbReference type="PROSITE" id="PS51257">
    <property type="entry name" value="PROKAR_LIPOPROTEIN"/>
    <property type="match status" value="1"/>
</dbReference>
<dbReference type="SUPFAM" id="SSF56954">
    <property type="entry name" value="Outer membrane efflux proteins (OEP)"/>
    <property type="match status" value="1"/>
</dbReference>
<feature type="coiled-coil region" evidence="3">
    <location>
        <begin position="218"/>
        <end position="245"/>
    </location>
</feature>
<name>A0A1Z9YXE0_9GAMM</name>
<accession>A0A1Z9YXE0</accession>
<dbReference type="Proteomes" id="UP000196536">
    <property type="component" value="Unassembled WGS sequence"/>
</dbReference>
<keyword evidence="3" id="KW-0175">Coiled coil</keyword>
<dbReference type="Gene3D" id="1.20.1600.10">
    <property type="entry name" value="Outer membrane efflux proteins (OEP)"/>
    <property type="match status" value="1"/>
</dbReference>
<comment type="caution">
    <text evidence="5">The sequence shown here is derived from an EMBL/GenBank/DDBJ whole genome shotgun (WGS) entry which is preliminary data.</text>
</comment>
<dbReference type="OrthoDB" id="9770517at2"/>
<organism evidence="5 6">
    <name type="scientific">Acinetobacter populi</name>
    <dbReference type="NCBI Taxonomy" id="1582270"/>
    <lineage>
        <taxon>Bacteria</taxon>
        <taxon>Pseudomonadati</taxon>
        <taxon>Pseudomonadota</taxon>
        <taxon>Gammaproteobacteria</taxon>
        <taxon>Moraxellales</taxon>
        <taxon>Moraxellaceae</taxon>
        <taxon>Acinetobacter</taxon>
    </lineage>
</organism>
<dbReference type="InterPro" id="IPR010131">
    <property type="entry name" value="MdtP/NodT-like"/>
</dbReference>
<dbReference type="Gene3D" id="2.20.200.10">
    <property type="entry name" value="Outer membrane efflux proteins (OEP)"/>
    <property type="match status" value="1"/>
</dbReference>
<dbReference type="PANTHER" id="PTHR30203">
    <property type="entry name" value="OUTER MEMBRANE CATION EFFLUX PROTEIN"/>
    <property type="match status" value="1"/>
</dbReference>
<proteinExistence type="inferred from homology"/>
<keyword evidence="6" id="KW-1185">Reference proteome</keyword>
<gene>
    <name evidence="5" type="ORF">CAP51_09220</name>
</gene>
<dbReference type="InterPro" id="IPR003423">
    <property type="entry name" value="OMP_efflux"/>
</dbReference>
<feature type="chain" id="PRO_5011812650" evidence="2">
    <location>
        <begin position="24"/>
        <end position="470"/>
    </location>
</feature>
<comment type="similarity">
    <text evidence="1 2">Belongs to the outer membrane factor (OMF) (TC 1.B.17) family.</text>
</comment>
<dbReference type="NCBIfam" id="TIGR01845">
    <property type="entry name" value="outer_NodT"/>
    <property type="match status" value="1"/>
</dbReference>
<sequence length="470" mass="51412">MRVHFIANSVLIGVLGLTGCASMAPEYGRPSSPVEDNFANTSVTGIQNTQVTELAWREVFNDSRLQQVIALALENNRDLRVAMLNIENARAQYRITSADALPSISASASQTNSRTGSGNSASTSHNASLAVGFTSWELDLFGRIKSLKNEALENYFALQETQRSVRMSLVAEVAADWLNVLAYQQKLQFAEQVYTSQQKTLQLTYAKYKEGIASALDYEEVKTSVDSARADIASYQKQLQQAQNALDLVVGTKVAKQYLPEASTQLDSVKLANIPANLSSSVLLNHPDVLYAEHMLKSANADIGAARAAFFPTIALTASAGRSSNQLTSLLSNGVNTWSFVPTISVPIFQAGELKASLDMSKIQKNIYIAQYEQAIQSAFANAADALTTREHIVNQVDAQQDLVRSSYRTFYLTEARYKEGIDDYLDVLTAQRTWYTAQQNLITLLLEEATNRVTLYKVLGGGADAVAQS</sequence>
<evidence type="ECO:0000256" key="1">
    <source>
        <dbReference type="ARBA" id="ARBA00007613"/>
    </source>
</evidence>
<evidence type="ECO:0000313" key="5">
    <source>
        <dbReference type="EMBL" id="OUY06869.1"/>
    </source>
</evidence>
<keyword evidence="2" id="KW-1134">Transmembrane beta strand</keyword>